<dbReference type="SUPFAM" id="SSF144232">
    <property type="entry name" value="HIT/MYND zinc finger-like"/>
    <property type="match status" value="1"/>
</dbReference>
<keyword evidence="3" id="KW-0862">Zinc</keyword>
<evidence type="ECO:0000313" key="7">
    <source>
        <dbReference type="Proteomes" id="UP000076798"/>
    </source>
</evidence>
<reference evidence="6 7" key="1">
    <citation type="journal article" date="2016" name="Mol. Biol. Evol.">
        <title>Comparative Genomics of Early-Diverging Mushroom-Forming Fungi Provides Insights into the Origins of Lignocellulose Decay Capabilities.</title>
        <authorList>
            <person name="Nagy L.G."/>
            <person name="Riley R."/>
            <person name="Tritt A."/>
            <person name="Adam C."/>
            <person name="Daum C."/>
            <person name="Floudas D."/>
            <person name="Sun H."/>
            <person name="Yadav J.S."/>
            <person name="Pangilinan J."/>
            <person name="Larsson K.H."/>
            <person name="Matsuura K."/>
            <person name="Barry K."/>
            <person name="Labutti K."/>
            <person name="Kuo R."/>
            <person name="Ohm R.A."/>
            <person name="Bhattacharya S.S."/>
            <person name="Shirouzu T."/>
            <person name="Yoshinaga Y."/>
            <person name="Martin F.M."/>
            <person name="Grigoriev I.V."/>
            <person name="Hibbett D.S."/>
        </authorList>
    </citation>
    <scope>NUCLEOTIDE SEQUENCE [LARGE SCALE GENOMIC DNA]</scope>
    <source>
        <strain evidence="6 7">HHB10207 ss-3</strain>
    </source>
</reference>
<dbReference type="AlphaFoldDB" id="A0A166CQI6"/>
<feature type="domain" description="MYND-type" evidence="5">
    <location>
        <begin position="242"/>
        <end position="278"/>
    </location>
</feature>
<evidence type="ECO:0000256" key="1">
    <source>
        <dbReference type="ARBA" id="ARBA00022723"/>
    </source>
</evidence>
<dbReference type="Proteomes" id="UP000076798">
    <property type="component" value="Unassembled WGS sequence"/>
</dbReference>
<evidence type="ECO:0000256" key="4">
    <source>
        <dbReference type="PROSITE-ProRule" id="PRU00134"/>
    </source>
</evidence>
<dbReference type="GO" id="GO:0008270">
    <property type="term" value="F:zinc ion binding"/>
    <property type="evidence" value="ECO:0007669"/>
    <property type="project" value="UniProtKB-KW"/>
</dbReference>
<keyword evidence="7" id="KW-1185">Reference proteome</keyword>
<dbReference type="OrthoDB" id="341421at2759"/>
<accession>A0A166CQI6</accession>
<gene>
    <name evidence="6" type="ORF">SISSUDRAFT_1129421</name>
</gene>
<evidence type="ECO:0000256" key="3">
    <source>
        <dbReference type="ARBA" id="ARBA00022833"/>
    </source>
</evidence>
<dbReference type="EMBL" id="KV428078">
    <property type="protein sequence ID" value="KZT37708.1"/>
    <property type="molecule type" value="Genomic_DNA"/>
</dbReference>
<evidence type="ECO:0000259" key="5">
    <source>
        <dbReference type="PROSITE" id="PS50865"/>
    </source>
</evidence>
<keyword evidence="2 4" id="KW-0863">Zinc-finger</keyword>
<dbReference type="Gene3D" id="6.10.140.2220">
    <property type="match status" value="1"/>
</dbReference>
<dbReference type="PROSITE" id="PS50865">
    <property type="entry name" value="ZF_MYND_2"/>
    <property type="match status" value="1"/>
</dbReference>
<sequence>MSLPSTTREELASALSVMGVDVQQSNRMPELRLKKRLQRALDCAQLVSRRLPSGFLDPSGLQPWSGKKLEQVLCVANLKKLVESTTIARPNEPQPPEENEFKDLLTALVFLGAIRDQGVRALLCEDEGETVAICIRVVEAFHLDETTPVMIVIYDTDDRDHYKFTSLMFMHDQMENGILKVKMAPRSQKLFLRLLLMNSARLSDSYQPEREVYEEGFRLSFLLPTGPLTYQDVGALNEEKGCVMCGDKSSQRCSACQSEAYCGRDCQLAAWNSHKPLCKALQQGTWITVPFQNVGDALFRVSGSYIQFNRYTRADETPVIEQVERGAPAPPNIHADRPFVIKIQVNANSARIYDRRRSFDLYLSLKNDPVNYQRMCALASTGFRGLKCYRWAKRVSDFDFSICFDRSLPEDPQW</sequence>
<evidence type="ECO:0000313" key="6">
    <source>
        <dbReference type="EMBL" id="KZT37708.1"/>
    </source>
</evidence>
<dbReference type="PROSITE" id="PS01360">
    <property type="entry name" value="ZF_MYND_1"/>
    <property type="match status" value="1"/>
</dbReference>
<keyword evidence="1" id="KW-0479">Metal-binding</keyword>
<protein>
    <recommendedName>
        <fullName evidence="5">MYND-type domain-containing protein</fullName>
    </recommendedName>
</protein>
<dbReference type="InterPro" id="IPR002893">
    <property type="entry name" value="Znf_MYND"/>
</dbReference>
<organism evidence="6 7">
    <name type="scientific">Sistotremastrum suecicum HHB10207 ss-3</name>
    <dbReference type="NCBI Taxonomy" id="1314776"/>
    <lineage>
        <taxon>Eukaryota</taxon>
        <taxon>Fungi</taxon>
        <taxon>Dikarya</taxon>
        <taxon>Basidiomycota</taxon>
        <taxon>Agaricomycotina</taxon>
        <taxon>Agaricomycetes</taxon>
        <taxon>Sistotremastrales</taxon>
        <taxon>Sistotremastraceae</taxon>
        <taxon>Sistotremastrum</taxon>
    </lineage>
</organism>
<proteinExistence type="predicted"/>
<evidence type="ECO:0000256" key="2">
    <source>
        <dbReference type="ARBA" id="ARBA00022771"/>
    </source>
</evidence>
<name>A0A166CQI6_9AGAM</name>
<dbReference type="Pfam" id="PF01753">
    <property type="entry name" value="zf-MYND"/>
    <property type="match status" value="1"/>
</dbReference>